<dbReference type="Pfam" id="PF00789">
    <property type="entry name" value="UBX"/>
    <property type="match status" value="1"/>
</dbReference>
<reference evidence="3" key="1">
    <citation type="submission" date="2020-02" db="EMBL/GenBank/DDBJ databases">
        <title>Bird 10,000 Genomes (B10K) Project - Family phase.</title>
        <authorList>
            <person name="Zhang G."/>
        </authorList>
    </citation>
    <scope>NUCLEOTIDE SEQUENCE</scope>
    <source>
        <strain evidence="3">B10K-DU-002-37</strain>
        <tissue evidence="3">Muscle</tissue>
    </source>
</reference>
<dbReference type="Proteomes" id="UP000627253">
    <property type="component" value="Unassembled WGS sequence"/>
</dbReference>
<evidence type="ECO:0000256" key="1">
    <source>
        <dbReference type="SAM" id="MobiDB-lite"/>
    </source>
</evidence>
<proteinExistence type="predicted"/>
<feature type="compositionally biased region" description="Basic and acidic residues" evidence="1">
    <location>
        <begin position="162"/>
        <end position="171"/>
    </location>
</feature>
<organism evidence="3 4">
    <name type="scientific">Tricholaema leucomelas</name>
    <name type="common">pied barbet</name>
    <dbReference type="NCBI Taxonomy" id="240729"/>
    <lineage>
        <taxon>Eukaryota</taxon>
        <taxon>Metazoa</taxon>
        <taxon>Chordata</taxon>
        <taxon>Craniata</taxon>
        <taxon>Vertebrata</taxon>
        <taxon>Euteleostomi</taxon>
        <taxon>Archelosauria</taxon>
        <taxon>Archosauria</taxon>
        <taxon>Dinosauria</taxon>
        <taxon>Saurischia</taxon>
        <taxon>Theropoda</taxon>
        <taxon>Coelurosauria</taxon>
        <taxon>Aves</taxon>
        <taxon>Neognathae</taxon>
        <taxon>Neoaves</taxon>
        <taxon>Telluraves</taxon>
        <taxon>Coraciimorphae</taxon>
        <taxon>Piciformes</taxon>
        <taxon>Lybiidae</taxon>
        <taxon>Tricholaema lacrymosa</taxon>
    </lineage>
</organism>
<name>A0A852J502_9PICI</name>
<dbReference type="CDD" id="cd17076">
    <property type="entry name" value="UBX_UBXN10"/>
    <property type="match status" value="1"/>
</dbReference>
<dbReference type="PROSITE" id="PS50033">
    <property type="entry name" value="UBX"/>
    <property type="match status" value="1"/>
</dbReference>
<dbReference type="SUPFAM" id="SSF54236">
    <property type="entry name" value="Ubiquitin-like"/>
    <property type="match status" value="1"/>
</dbReference>
<gene>
    <name evidence="3" type="primary">Ubxn10</name>
    <name evidence="3" type="ORF">TRILEU_R08446</name>
</gene>
<dbReference type="InterPro" id="IPR029071">
    <property type="entry name" value="Ubiquitin-like_domsf"/>
</dbReference>
<protein>
    <submittedName>
        <fullName evidence="3">UBX10 protein</fullName>
    </submittedName>
</protein>
<accession>A0A852J502</accession>
<feature type="compositionally biased region" description="Basic and acidic residues" evidence="1">
    <location>
        <begin position="180"/>
        <end position="189"/>
    </location>
</feature>
<feature type="domain" description="UBX" evidence="2">
    <location>
        <begin position="202"/>
        <end position="279"/>
    </location>
</feature>
<dbReference type="OrthoDB" id="436606at2759"/>
<evidence type="ECO:0000313" key="3">
    <source>
        <dbReference type="EMBL" id="NXX50886.1"/>
    </source>
</evidence>
<dbReference type="InterPro" id="IPR001012">
    <property type="entry name" value="UBX_dom"/>
</dbReference>
<keyword evidence="4" id="KW-1185">Reference proteome</keyword>
<sequence length="289" mass="31120">MATAALVNSPQPQLSFPLGTAVPSSGAITMHVTRPKSAKGRRRPSFSCSRSVGVGACACRVPPSPPAAARQQLANSRRVLSTTPALPAGRVAPGEIPALLQQVPQRSCSSLNRYRVLPSIGCGAAVEALAERAGRLDLGERQEDTPQSRAAAAEQGTASALSERDGPDVENSHMQPPPEKPGRKTKQESPSELTLDVDELPQEESELLLAVRSPSGQRFEHCFKPSDSLQAVLAVAEQKTSSRYKHCSLETMEVPRRTFSDLTRSLHQCGILHKSVLCIRLEEQHKTEL</sequence>
<evidence type="ECO:0000313" key="4">
    <source>
        <dbReference type="Proteomes" id="UP000627253"/>
    </source>
</evidence>
<dbReference type="EMBL" id="WAAF01019764">
    <property type="protein sequence ID" value="NXX50886.1"/>
    <property type="molecule type" value="Genomic_DNA"/>
</dbReference>
<dbReference type="AlphaFoldDB" id="A0A852J502"/>
<evidence type="ECO:0000259" key="2">
    <source>
        <dbReference type="PROSITE" id="PS50033"/>
    </source>
</evidence>
<feature type="non-terminal residue" evidence="3">
    <location>
        <position position="289"/>
    </location>
</feature>
<dbReference type="Gene3D" id="3.10.20.90">
    <property type="entry name" value="Phosphatidylinositol 3-kinase Catalytic Subunit, Chain A, domain 1"/>
    <property type="match status" value="1"/>
</dbReference>
<feature type="region of interest" description="Disordered" evidence="1">
    <location>
        <begin position="138"/>
        <end position="194"/>
    </location>
</feature>
<comment type="caution">
    <text evidence="3">The sequence shown here is derived from an EMBL/GenBank/DDBJ whole genome shotgun (WGS) entry which is preliminary data.</text>
</comment>
<feature type="non-terminal residue" evidence="3">
    <location>
        <position position="1"/>
    </location>
</feature>